<gene>
    <name evidence="11" type="ORF">FA09DRAFT_296412</name>
</gene>
<dbReference type="Pfam" id="PF01243">
    <property type="entry name" value="PNPOx_N"/>
    <property type="match status" value="1"/>
</dbReference>
<dbReference type="GeneID" id="37267711"/>
<dbReference type="RefSeq" id="XP_025599106.1">
    <property type="nucleotide sequence ID" value="XM_025740165.1"/>
</dbReference>
<dbReference type="UniPathway" id="UPA01068">
    <property type="reaction ID" value="UER00304"/>
</dbReference>
<dbReference type="GO" id="GO:0004733">
    <property type="term" value="F:pyridoxamine phosphate oxidase activity"/>
    <property type="evidence" value="ECO:0007669"/>
    <property type="project" value="UniProtKB-EC"/>
</dbReference>
<evidence type="ECO:0000256" key="1">
    <source>
        <dbReference type="ARBA" id="ARBA00001917"/>
    </source>
</evidence>
<evidence type="ECO:0000313" key="11">
    <source>
        <dbReference type="EMBL" id="PWN98827.1"/>
    </source>
</evidence>
<evidence type="ECO:0000256" key="6">
    <source>
        <dbReference type="ARBA" id="ARBA00022643"/>
    </source>
</evidence>
<dbReference type="EC" id="1.4.3.5" evidence="4"/>
<sequence>MSFVPPPLFAPERNVATASGSSSSGGDGNASSSQASGEKQPIEHITTHEQYHNSGVAASALPASPIALFHTWFAEAKAANIYAPETMTIATCTAASPPRPSSRIVLLKTLEPSGFTFFTNYASRKGRELEANPWCSLTFYWAGPLHRSVRVCGRAERLSTKESQAYFDTRPLGSRIGAHASPQSQPISREDLEARVRDFEQKFGVPGAAGLDGPKETEEKHIDVPEYWGGWRIVPDEIEFWLGRENRLHDRFRYTRPTESTKVAAEDTWTLDRLAP</sequence>
<dbReference type="Pfam" id="PF10590">
    <property type="entry name" value="PNP_phzG_C"/>
    <property type="match status" value="1"/>
</dbReference>
<dbReference type="Gene3D" id="2.30.110.10">
    <property type="entry name" value="Electron Transport, Fmn-binding Protein, Chain A"/>
    <property type="match status" value="1"/>
</dbReference>
<evidence type="ECO:0000256" key="5">
    <source>
        <dbReference type="ARBA" id="ARBA00022630"/>
    </source>
</evidence>
<feature type="domain" description="Pyridoxamine 5'-phosphate oxidase N-terminal" evidence="9">
    <location>
        <begin position="78"/>
        <end position="189"/>
    </location>
</feature>
<evidence type="ECO:0000256" key="4">
    <source>
        <dbReference type="ARBA" id="ARBA00012801"/>
    </source>
</evidence>
<dbReference type="InterPro" id="IPR019740">
    <property type="entry name" value="Pyridox_Oxase_CS"/>
</dbReference>
<dbReference type="PANTHER" id="PTHR10851:SF0">
    <property type="entry name" value="PYRIDOXINE-5'-PHOSPHATE OXIDASE"/>
    <property type="match status" value="1"/>
</dbReference>
<keyword evidence="12" id="KW-1185">Reference proteome</keyword>
<dbReference type="OrthoDB" id="303614at2759"/>
<keyword evidence="7" id="KW-0560">Oxidoreductase</keyword>
<feature type="domain" description="Pyridoxine 5'-phosphate oxidase dimerisation C-terminal" evidence="10">
    <location>
        <begin position="228"/>
        <end position="276"/>
    </location>
</feature>
<evidence type="ECO:0000259" key="9">
    <source>
        <dbReference type="Pfam" id="PF01243"/>
    </source>
</evidence>
<dbReference type="PROSITE" id="PS01064">
    <property type="entry name" value="PYRIDOX_OXIDASE"/>
    <property type="match status" value="1"/>
</dbReference>
<feature type="region of interest" description="Disordered" evidence="8">
    <location>
        <begin position="1"/>
        <end position="40"/>
    </location>
</feature>
<reference evidence="11 12" key="1">
    <citation type="journal article" date="2018" name="Mol. Biol. Evol.">
        <title>Broad Genomic Sampling Reveals a Smut Pathogenic Ancestry of the Fungal Clade Ustilaginomycotina.</title>
        <authorList>
            <person name="Kijpornyongpan T."/>
            <person name="Mondo S.J."/>
            <person name="Barry K."/>
            <person name="Sandor L."/>
            <person name="Lee J."/>
            <person name="Lipzen A."/>
            <person name="Pangilinan J."/>
            <person name="LaButti K."/>
            <person name="Hainaut M."/>
            <person name="Henrissat B."/>
            <person name="Grigoriev I.V."/>
            <person name="Spatafora J.W."/>
            <person name="Aime M.C."/>
        </authorList>
    </citation>
    <scope>NUCLEOTIDE SEQUENCE [LARGE SCALE GENOMIC DNA]</scope>
    <source>
        <strain evidence="11 12">MCA 4186</strain>
    </source>
</reference>
<keyword evidence="6" id="KW-0288">FMN</keyword>
<dbReference type="AlphaFoldDB" id="A0A316ZAI5"/>
<dbReference type="InterPro" id="IPR012349">
    <property type="entry name" value="Split_barrel_FMN-bd"/>
</dbReference>
<comment type="cofactor">
    <cofactor evidence="1">
        <name>FMN</name>
        <dbReference type="ChEBI" id="CHEBI:58210"/>
    </cofactor>
</comment>
<dbReference type="InterPro" id="IPR011576">
    <property type="entry name" value="Pyridox_Oxase_N"/>
</dbReference>
<dbReference type="InterPro" id="IPR000659">
    <property type="entry name" value="Pyridox_Oxase"/>
</dbReference>
<proteinExistence type="inferred from homology"/>
<dbReference type="STRING" id="58919.A0A316ZAI5"/>
<evidence type="ECO:0000256" key="2">
    <source>
        <dbReference type="ARBA" id="ARBA00004738"/>
    </source>
</evidence>
<dbReference type="GO" id="GO:0010181">
    <property type="term" value="F:FMN binding"/>
    <property type="evidence" value="ECO:0007669"/>
    <property type="project" value="InterPro"/>
</dbReference>
<evidence type="ECO:0000259" key="10">
    <source>
        <dbReference type="Pfam" id="PF10590"/>
    </source>
</evidence>
<organism evidence="11 12">
    <name type="scientific">Tilletiopsis washingtonensis</name>
    <dbReference type="NCBI Taxonomy" id="58919"/>
    <lineage>
        <taxon>Eukaryota</taxon>
        <taxon>Fungi</taxon>
        <taxon>Dikarya</taxon>
        <taxon>Basidiomycota</taxon>
        <taxon>Ustilaginomycotina</taxon>
        <taxon>Exobasidiomycetes</taxon>
        <taxon>Entylomatales</taxon>
        <taxon>Entylomatales incertae sedis</taxon>
        <taxon>Tilletiopsis</taxon>
    </lineage>
</organism>
<dbReference type="GO" id="GO:0008615">
    <property type="term" value="P:pyridoxine biosynthetic process"/>
    <property type="evidence" value="ECO:0007669"/>
    <property type="project" value="InterPro"/>
</dbReference>
<dbReference type="EMBL" id="KZ819290">
    <property type="protein sequence ID" value="PWN98827.1"/>
    <property type="molecule type" value="Genomic_DNA"/>
</dbReference>
<comment type="pathway">
    <text evidence="3">Cofactor metabolism; pyridoxal 5'-phosphate salvage; pyridoxal 5'-phosphate from pyridoxine 5'-phosphate: step 1/1.</text>
</comment>
<evidence type="ECO:0000256" key="8">
    <source>
        <dbReference type="SAM" id="MobiDB-lite"/>
    </source>
</evidence>
<dbReference type="Proteomes" id="UP000245946">
    <property type="component" value="Unassembled WGS sequence"/>
</dbReference>
<name>A0A316ZAI5_9BASI</name>
<keyword evidence="5" id="KW-0285">Flavoprotein</keyword>
<dbReference type="SUPFAM" id="SSF50475">
    <property type="entry name" value="FMN-binding split barrel"/>
    <property type="match status" value="1"/>
</dbReference>
<dbReference type="PANTHER" id="PTHR10851">
    <property type="entry name" value="PYRIDOXINE-5-PHOSPHATE OXIDASE"/>
    <property type="match status" value="1"/>
</dbReference>
<evidence type="ECO:0000256" key="7">
    <source>
        <dbReference type="ARBA" id="ARBA00023002"/>
    </source>
</evidence>
<dbReference type="InterPro" id="IPR019576">
    <property type="entry name" value="Pyridoxamine_oxidase_dimer_C"/>
</dbReference>
<dbReference type="NCBIfam" id="TIGR00558">
    <property type="entry name" value="pdxH"/>
    <property type="match status" value="1"/>
</dbReference>
<accession>A0A316ZAI5</accession>
<protein>
    <recommendedName>
        <fullName evidence="4">pyridoxal 5'-phosphate synthase</fullName>
        <ecNumber evidence="4">1.4.3.5</ecNumber>
    </recommendedName>
</protein>
<evidence type="ECO:0000256" key="3">
    <source>
        <dbReference type="ARBA" id="ARBA00005037"/>
    </source>
</evidence>
<dbReference type="NCBIfam" id="NF004231">
    <property type="entry name" value="PRK05679.1"/>
    <property type="match status" value="1"/>
</dbReference>
<comment type="pathway">
    <text evidence="2">Cofactor metabolism; pyridoxal 5'-phosphate salvage; pyridoxal 5'-phosphate from pyridoxamine 5'-phosphate: step 1/1.</text>
</comment>
<evidence type="ECO:0000313" key="12">
    <source>
        <dbReference type="Proteomes" id="UP000245946"/>
    </source>
</evidence>
<dbReference type="HAMAP" id="MF_01629">
    <property type="entry name" value="PdxH"/>
    <property type="match status" value="1"/>
</dbReference>